<evidence type="ECO:0000313" key="1">
    <source>
        <dbReference type="EMBL" id="KAF6138162.1"/>
    </source>
</evidence>
<dbReference type="EMBL" id="JACGCM010002614">
    <property type="protein sequence ID" value="KAF6138162.1"/>
    <property type="molecule type" value="Genomic_DNA"/>
</dbReference>
<sequence length="76" mass="8285">MGGWLGYIVSIYSVDTGNGADGPSSGGKTELLEIEVFPWLQIMLVCFVFHVQCSMFNVQVSAKPCKGNRGNFFAYA</sequence>
<reference evidence="1 2" key="1">
    <citation type="journal article" date="2020" name="IScience">
        <title>Genome Sequencing of the Endangered Kingdonia uniflora (Circaeasteraceae, Ranunculales) Reveals Potential Mechanisms of Evolutionary Specialization.</title>
        <authorList>
            <person name="Sun Y."/>
            <person name="Deng T."/>
            <person name="Zhang A."/>
            <person name="Moore M.J."/>
            <person name="Landis J.B."/>
            <person name="Lin N."/>
            <person name="Zhang H."/>
            <person name="Zhang X."/>
            <person name="Huang J."/>
            <person name="Zhang X."/>
            <person name="Sun H."/>
            <person name="Wang H."/>
        </authorList>
    </citation>
    <scope>NUCLEOTIDE SEQUENCE [LARGE SCALE GENOMIC DNA]</scope>
    <source>
        <strain evidence="1">TB1705</strain>
        <tissue evidence="1">Leaf</tissue>
    </source>
</reference>
<organism evidence="1 2">
    <name type="scientific">Kingdonia uniflora</name>
    <dbReference type="NCBI Taxonomy" id="39325"/>
    <lineage>
        <taxon>Eukaryota</taxon>
        <taxon>Viridiplantae</taxon>
        <taxon>Streptophyta</taxon>
        <taxon>Embryophyta</taxon>
        <taxon>Tracheophyta</taxon>
        <taxon>Spermatophyta</taxon>
        <taxon>Magnoliopsida</taxon>
        <taxon>Ranunculales</taxon>
        <taxon>Circaeasteraceae</taxon>
        <taxon>Kingdonia</taxon>
    </lineage>
</organism>
<accession>A0A7J7L6E4</accession>
<proteinExistence type="predicted"/>
<protein>
    <submittedName>
        <fullName evidence="1">Uncharacterized protein</fullName>
    </submittedName>
</protein>
<keyword evidence="2" id="KW-1185">Reference proteome</keyword>
<gene>
    <name evidence="1" type="ORF">GIB67_033576</name>
</gene>
<evidence type="ECO:0000313" key="2">
    <source>
        <dbReference type="Proteomes" id="UP000541444"/>
    </source>
</evidence>
<name>A0A7J7L6E4_9MAGN</name>
<dbReference type="Proteomes" id="UP000541444">
    <property type="component" value="Unassembled WGS sequence"/>
</dbReference>
<comment type="caution">
    <text evidence="1">The sequence shown here is derived from an EMBL/GenBank/DDBJ whole genome shotgun (WGS) entry which is preliminary data.</text>
</comment>
<dbReference type="AlphaFoldDB" id="A0A7J7L6E4"/>